<dbReference type="AlphaFoldDB" id="A0A0F9BIF8"/>
<dbReference type="EMBL" id="LAZR01037645">
    <property type="protein sequence ID" value="KKL21659.1"/>
    <property type="molecule type" value="Genomic_DNA"/>
</dbReference>
<comment type="caution">
    <text evidence="1">The sequence shown here is derived from an EMBL/GenBank/DDBJ whole genome shotgun (WGS) entry which is preliminary data.</text>
</comment>
<accession>A0A0F9BIF8</accession>
<organism evidence="1">
    <name type="scientific">marine sediment metagenome</name>
    <dbReference type="NCBI Taxonomy" id="412755"/>
    <lineage>
        <taxon>unclassified sequences</taxon>
        <taxon>metagenomes</taxon>
        <taxon>ecological metagenomes</taxon>
    </lineage>
</organism>
<evidence type="ECO:0000313" key="1">
    <source>
        <dbReference type="EMBL" id="KKL21659.1"/>
    </source>
</evidence>
<proteinExistence type="predicted"/>
<feature type="non-terminal residue" evidence="1">
    <location>
        <position position="111"/>
    </location>
</feature>
<reference evidence="1" key="1">
    <citation type="journal article" date="2015" name="Nature">
        <title>Complex archaea that bridge the gap between prokaryotes and eukaryotes.</title>
        <authorList>
            <person name="Spang A."/>
            <person name="Saw J.H."/>
            <person name="Jorgensen S.L."/>
            <person name="Zaremba-Niedzwiedzka K."/>
            <person name="Martijn J."/>
            <person name="Lind A.E."/>
            <person name="van Eijk R."/>
            <person name="Schleper C."/>
            <person name="Guy L."/>
            <person name="Ettema T.J."/>
        </authorList>
    </citation>
    <scope>NUCLEOTIDE SEQUENCE</scope>
</reference>
<gene>
    <name evidence="1" type="ORF">LCGC14_2443240</name>
</gene>
<protein>
    <submittedName>
        <fullName evidence="1">Uncharacterized protein</fullName>
    </submittedName>
</protein>
<name>A0A0F9BIF8_9ZZZZ</name>
<sequence>MRLTDLELYRWKFHNDIYIHTIKSWCPGNYPGSSWFQYWKEHGAFISVLPRQSGKSQMIVTMINSLPKENYVIICAYRQANVSFRQAGFDRRKTFNGKSIKVRDIRLVGLN</sequence>